<evidence type="ECO:0000313" key="2">
    <source>
        <dbReference type="EMBL" id="KAK9510612.1"/>
    </source>
</evidence>
<dbReference type="AlphaFoldDB" id="A0AAW1DNV1"/>
<name>A0AAW1DNV1_9HEMI</name>
<organism evidence="2 3">
    <name type="scientific">Rhynocoris fuscipes</name>
    <dbReference type="NCBI Taxonomy" id="488301"/>
    <lineage>
        <taxon>Eukaryota</taxon>
        <taxon>Metazoa</taxon>
        <taxon>Ecdysozoa</taxon>
        <taxon>Arthropoda</taxon>
        <taxon>Hexapoda</taxon>
        <taxon>Insecta</taxon>
        <taxon>Pterygota</taxon>
        <taxon>Neoptera</taxon>
        <taxon>Paraneoptera</taxon>
        <taxon>Hemiptera</taxon>
        <taxon>Heteroptera</taxon>
        <taxon>Panheteroptera</taxon>
        <taxon>Cimicomorpha</taxon>
        <taxon>Reduviidae</taxon>
        <taxon>Harpactorinae</taxon>
        <taxon>Harpactorini</taxon>
        <taxon>Rhynocoris</taxon>
    </lineage>
</organism>
<reference evidence="2 3" key="1">
    <citation type="submission" date="2022-12" db="EMBL/GenBank/DDBJ databases">
        <title>Chromosome-level genome assembly of true bugs.</title>
        <authorList>
            <person name="Ma L."/>
            <person name="Li H."/>
        </authorList>
    </citation>
    <scope>NUCLEOTIDE SEQUENCE [LARGE SCALE GENOMIC DNA]</scope>
    <source>
        <strain evidence="2">Lab_2022b</strain>
    </source>
</reference>
<proteinExistence type="predicted"/>
<gene>
    <name evidence="2" type="ORF">O3M35_005357</name>
</gene>
<feature type="region of interest" description="Disordered" evidence="1">
    <location>
        <begin position="150"/>
        <end position="174"/>
    </location>
</feature>
<comment type="caution">
    <text evidence="2">The sequence shown here is derived from an EMBL/GenBank/DDBJ whole genome shotgun (WGS) entry which is preliminary data.</text>
</comment>
<accession>A0AAW1DNV1</accession>
<keyword evidence="3" id="KW-1185">Reference proteome</keyword>
<evidence type="ECO:0000256" key="1">
    <source>
        <dbReference type="SAM" id="MobiDB-lite"/>
    </source>
</evidence>
<sequence length="174" mass="20272">MSIENLKKPSKKRSFFRIFTLCCACSTTDIDYHSDKEDSTSVKEEKQEVKIQISQPTEIHTFSLAKLDRRKLARWKAESRVAEWRAASLAYRDGKIKNLKESLSENPDKIEFLRLRENSKHSIKFQQGSAENIDFFESMELPELSKNDLSSLKPKDLLPESPEIKRNLQHQSVR</sequence>
<protein>
    <recommendedName>
        <fullName evidence="4">Lipoprotein</fullName>
    </recommendedName>
</protein>
<evidence type="ECO:0000313" key="3">
    <source>
        <dbReference type="Proteomes" id="UP001461498"/>
    </source>
</evidence>
<dbReference type="Proteomes" id="UP001461498">
    <property type="component" value="Unassembled WGS sequence"/>
</dbReference>
<evidence type="ECO:0008006" key="4">
    <source>
        <dbReference type="Google" id="ProtNLM"/>
    </source>
</evidence>
<feature type="compositionally biased region" description="Basic and acidic residues" evidence="1">
    <location>
        <begin position="153"/>
        <end position="166"/>
    </location>
</feature>
<dbReference type="EMBL" id="JAPXFL010000002">
    <property type="protein sequence ID" value="KAK9510612.1"/>
    <property type="molecule type" value="Genomic_DNA"/>
</dbReference>